<dbReference type="AlphaFoldDB" id="A0AAU2HF89"/>
<dbReference type="InterPro" id="IPR011576">
    <property type="entry name" value="Pyridox_Oxase_N"/>
</dbReference>
<evidence type="ECO:0000256" key="2">
    <source>
        <dbReference type="SAM" id="MobiDB-lite"/>
    </source>
</evidence>
<feature type="region of interest" description="Disordered" evidence="2">
    <location>
        <begin position="1"/>
        <end position="22"/>
    </location>
</feature>
<evidence type="ECO:0000313" key="4">
    <source>
        <dbReference type="EMBL" id="WTU45935.1"/>
    </source>
</evidence>
<name>A0AAU2HF89_9ACTN</name>
<dbReference type="PANTHER" id="PTHR35176">
    <property type="entry name" value="HEME OXYGENASE HI_0854-RELATED"/>
    <property type="match status" value="1"/>
</dbReference>
<dbReference type="RefSeq" id="WP_331723723.1">
    <property type="nucleotide sequence ID" value="NZ_CP108254.1"/>
</dbReference>
<keyword evidence="4" id="KW-0614">Plasmid</keyword>
<gene>
    <name evidence="4" type="ORF">OHV25_40790</name>
</gene>
<dbReference type="InterPro" id="IPR052019">
    <property type="entry name" value="F420H2_bilvrd_red/Heme_oxyg"/>
</dbReference>
<dbReference type="GO" id="GO:0016627">
    <property type="term" value="F:oxidoreductase activity, acting on the CH-CH group of donors"/>
    <property type="evidence" value="ECO:0007669"/>
    <property type="project" value="TreeGrafter"/>
</dbReference>
<geneLocation type="plasmid" evidence="4">
    <name>unnamed1</name>
</geneLocation>
<reference evidence="4" key="1">
    <citation type="submission" date="2022-10" db="EMBL/GenBank/DDBJ databases">
        <title>The complete genomes of actinobacterial strains from the NBC collection.</title>
        <authorList>
            <person name="Joergensen T.S."/>
            <person name="Alvarez Arevalo M."/>
            <person name="Sterndorff E.B."/>
            <person name="Faurdal D."/>
            <person name="Vuksanovic O."/>
            <person name="Mourched A.-S."/>
            <person name="Charusanti P."/>
            <person name="Shaw S."/>
            <person name="Blin K."/>
            <person name="Weber T."/>
        </authorList>
    </citation>
    <scope>NUCLEOTIDE SEQUENCE</scope>
    <source>
        <strain evidence="4">NBC_00060</strain>
        <plasmid evidence="4">unnamed1</plasmid>
    </source>
</reference>
<organism evidence="4">
    <name type="scientific">Streptomyces sp. NBC_00060</name>
    <dbReference type="NCBI Taxonomy" id="2975636"/>
    <lineage>
        <taxon>Bacteria</taxon>
        <taxon>Bacillati</taxon>
        <taxon>Actinomycetota</taxon>
        <taxon>Actinomycetes</taxon>
        <taxon>Kitasatosporales</taxon>
        <taxon>Streptomycetaceae</taxon>
        <taxon>Streptomyces</taxon>
    </lineage>
</organism>
<proteinExistence type="predicted"/>
<dbReference type="Gene3D" id="2.30.110.10">
    <property type="entry name" value="Electron Transport, Fmn-binding Protein, Chain A"/>
    <property type="match status" value="1"/>
</dbReference>
<sequence length="152" mass="16755">MTTDAAHKPKVGVMPAGHRDTQGWPLSPEIEEFLAADGQGILTTLRPDGTLHSVPVSFTWDGEARLARVMTVGMSKKARNLIQVPGGRVSLCQRDNISSWVTLEGTGTVFDDAERLADGSRRYAERYKKDWLNPPNPVVIEIAVDRVMSRNV</sequence>
<dbReference type="EMBL" id="CP108254">
    <property type="protein sequence ID" value="WTU45935.1"/>
    <property type="molecule type" value="Genomic_DNA"/>
</dbReference>
<dbReference type="InterPro" id="IPR012349">
    <property type="entry name" value="Split_barrel_FMN-bd"/>
</dbReference>
<keyword evidence="1" id="KW-0560">Oxidoreductase</keyword>
<dbReference type="PANTHER" id="PTHR35176:SF6">
    <property type="entry name" value="HEME OXYGENASE HI_0854-RELATED"/>
    <property type="match status" value="1"/>
</dbReference>
<dbReference type="SUPFAM" id="SSF50475">
    <property type="entry name" value="FMN-binding split barrel"/>
    <property type="match status" value="1"/>
</dbReference>
<feature type="domain" description="Pyridoxamine 5'-phosphate oxidase N-terminal" evidence="3">
    <location>
        <begin position="27"/>
        <end position="147"/>
    </location>
</feature>
<accession>A0AAU2HF89</accession>
<evidence type="ECO:0000256" key="1">
    <source>
        <dbReference type="ARBA" id="ARBA00023002"/>
    </source>
</evidence>
<dbReference type="GO" id="GO:0070967">
    <property type="term" value="F:coenzyme F420 binding"/>
    <property type="evidence" value="ECO:0007669"/>
    <property type="project" value="TreeGrafter"/>
</dbReference>
<dbReference type="GO" id="GO:0005829">
    <property type="term" value="C:cytosol"/>
    <property type="evidence" value="ECO:0007669"/>
    <property type="project" value="TreeGrafter"/>
</dbReference>
<protein>
    <submittedName>
        <fullName evidence="4">Pyridoxamine 5'-phosphate oxidase family protein</fullName>
    </submittedName>
</protein>
<evidence type="ECO:0000259" key="3">
    <source>
        <dbReference type="Pfam" id="PF01243"/>
    </source>
</evidence>
<dbReference type="Pfam" id="PF01243">
    <property type="entry name" value="PNPOx_N"/>
    <property type="match status" value="1"/>
</dbReference>